<keyword evidence="4 5" id="KW-0472">Membrane</keyword>
<dbReference type="OrthoDB" id="2012278at2759"/>
<organism evidence="7 8">
    <name type="scientific">Microthyrium microscopicum</name>
    <dbReference type="NCBI Taxonomy" id="703497"/>
    <lineage>
        <taxon>Eukaryota</taxon>
        <taxon>Fungi</taxon>
        <taxon>Dikarya</taxon>
        <taxon>Ascomycota</taxon>
        <taxon>Pezizomycotina</taxon>
        <taxon>Dothideomycetes</taxon>
        <taxon>Dothideomycetes incertae sedis</taxon>
        <taxon>Microthyriales</taxon>
        <taxon>Microthyriaceae</taxon>
        <taxon>Microthyrium</taxon>
    </lineage>
</organism>
<dbReference type="InterPro" id="IPR039868">
    <property type="entry name" value="ARMD3-like"/>
</dbReference>
<accession>A0A6A6U607</accession>
<keyword evidence="8" id="KW-1185">Reference proteome</keyword>
<keyword evidence="2 5" id="KW-0812">Transmembrane</keyword>
<dbReference type="InterPro" id="IPR013636">
    <property type="entry name" value="ARMH3_C"/>
</dbReference>
<evidence type="ECO:0000259" key="6">
    <source>
        <dbReference type="SMART" id="SM01158"/>
    </source>
</evidence>
<evidence type="ECO:0000313" key="7">
    <source>
        <dbReference type="EMBL" id="KAF2666877.1"/>
    </source>
</evidence>
<dbReference type="AlphaFoldDB" id="A0A6A6U607"/>
<feature type="transmembrane region" description="Helical" evidence="5">
    <location>
        <begin position="153"/>
        <end position="174"/>
    </location>
</feature>
<evidence type="ECO:0000256" key="3">
    <source>
        <dbReference type="ARBA" id="ARBA00022989"/>
    </source>
</evidence>
<evidence type="ECO:0000256" key="5">
    <source>
        <dbReference type="SAM" id="Phobius"/>
    </source>
</evidence>
<evidence type="ECO:0000256" key="2">
    <source>
        <dbReference type="ARBA" id="ARBA00022692"/>
    </source>
</evidence>
<dbReference type="EMBL" id="MU004238">
    <property type="protein sequence ID" value="KAF2666877.1"/>
    <property type="molecule type" value="Genomic_DNA"/>
</dbReference>
<dbReference type="PANTHER" id="PTHR13608:SF3">
    <property type="entry name" value="ARMADILLO-LIKE HELICAL DOMAIN-CONTAINING PROTEIN 3"/>
    <property type="match status" value="1"/>
</dbReference>
<proteinExistence type="predicted"/>
<evidence type="ECO:0000256" key="1">
    <source>
        <dbReference type="ARBA" id="ARBA00004370"/>
    </source>
</evidence>
<comment type="subcellular location">
    <subcellularLocation>
        <location evidence="1">Membrane</location>
    </subcellularLocation>
</comment>
<dbReference type="Pfam" id="PF08427">
    <property type="entry name" value="ARMH3_C"/>
    <property type="match status" value="1"/>
</dbReference>
<dbReference type="SMART" id="SM01158">
    <property type="entry name" value="DUF1741"/>
    <property type="match status" value="1"/>
</dbReference>
<name>A0A6A6U607_9PEZI</name>
<sequence length="629" mass="70987">MEPSPLTQQSRPDTFQPKIVRLYESLFKEEEISKSDGFWQEFFLLKPDPKNLRSILSGLSADDLLHFQAHPQEFVLRSLSRVRANLEPADENALETLTVFLTSVLSKRYTNPSSDIISILAGLHDADAVFSDLVTTLDNVIRNGRSVQLRQKAVYAALAMVSGAYSTGLVSYFTHRDLFPSLMKFVQDSDDSSKNFEPFILLGLLANYNKFEFQNPYKTRLDDFVNESAIKRIVYSIGATCASARDKYVAVQDDLPEGWTFGSTLASVGLGAFTSGRKPTAPTLSAEEMKVRFTALPGPEAAVLLPTYDFANANKIFSFNFVTLPAENKSQPSPINSFLSLTSYLFQHTHRSIRGAQYTYLSLFTLQTVMEDQVLAKRISSDESKANVRLCRQRQPFLPVVRGDRILATVILDIMIDGINHNLRRRLDMDFYISCLGILLRMISYLGRSKTRLTYHWAELWRSLLSFIRFLTTYSNDIKSIPKAAVMLNVLVNLNGLALSSGEAFLPDAGAYDDLFYKLVEAGDILIKFRDTYEKELVNPKSGAIDSLISVSRHYHTLLEDSNKSRPKGKHLSAREVQRIIQQGYETLSIQAKEGLDHWDRFREADEKTSLKKAARIAIEDVKDLLASR</sequence>
<reference evidence="7" key="1">
    <citation type="journal article" date="2020" name="Stud. Mycol.">
        <title>101 Dothideomycetes genomes: a test case for predicting lifestyles and emergence of pathogens.</title>
        <authorList>
            <person name="Haridas S."/>
            <person name="Albert R."/>
            <person name="Binder M."/>
            <person name="Bloem J."/>
            <person name="Labutti K."/>
            <person name="Salamov A."/>
            <person name="Andreopoulos B."/>
            <person name="Baker S."/>
            <person name="Barry K."/>
            <person name="Bills G."/>
            <person name="Bluhm B."/>
            <person name="Cannon C."/>
            <person name="Castanera R."/>
            <person name="Culley D."/>
            <person name="Daum C."/>
            <person name="Ezra D."/>
            <person name="Gonzalez J."/>
            <person name="Henrissat B."/>
            <person name="Kuo A."/>
            <person name="Liang C."/>
            <person name="Lipzen A."/>
            <person name="Lutzoni F."/>
            <person name="Magnuson J."/>
            <person name="Mondo S."/>
            <person name="Nolan M."/>
            <person name="Ohm R."/>
            <person name="Pangilinan J."/>
            <person name="Park H.-J."/>
            <person name="Ramirez L."/>
            <person name="Alfaro M."/>
            <person name="Sun H."/>
            <person name="Tritt A."/>
            <person name="Yoshinaga Y."/>
            <person name="Zwiers L.-H."/>
            <person name="Turgeon B."/>
            <person name="Goodwin S."/>
            <person name="Spatafora J."/>
            <person name="Crous P."/>
            <person name="Grigoriev I."/>
        </authorList>
    </citation>
    <scope>NUCLEOTIDE SEQUENCE</scope>
    <source>
        <strain evidence="7">CBS 115976</strain>
    </source>
</reference>
<evidence type="ECO:0000313" key="8">
    <source>
        <dbReference type="Proteomes" id="UP000799302"/>
    </source>
</evidence>
<dbReference type="Proteomes" id="UP000799302">
    <property type="component" value="Unassembled WGS sequence"/>
</dbReference>
<keyword evidence="3 5" id="KW-1133">Transmembrane helix</keyword>
<gene>
    <name evidence="7" type="ORF">BT63DRAFT_376169</name>
</gene>
<feature type="domain" description="Armadillo-like helical" evidence="6">
    <location>
        <begin position="399"/>
        <end position="626"/>
    </location>
</feature>
<protein>
    <submittedName>
        <fullName evidence="7">DUF1741-domain-containing protein</fullName>
    </submittedName>
</protein>
<dbReference type="GO" id="GO:0005829">
    <property type="term" value="C:cytosol"/>
    <property type="evidence" value="ECO:0007669"/>
    <property type="project" value="TreeGrafter"/>
</dbReference>
<dbReference type="GO" id="GO:0016020">
    <property type="term" value="C:membrane"/>
    <property type="evidence" value="ECO:0007669"/>
    <property type="project" value="UniProtKB-SubCell"/>
</dbReference>
<dbReference type="PANTHER" id="PTHR13608">
    <property type="entry name" value="ARMADILLO-LIKE HELICAL DOMAIN-CONTAINING PROTEIN 3"/>
    <property type="match status" value="1"/>
</dbReference>
<evidence type="ECO:0000256" key="4">
    <source>
        <dbReference type="ARBA" id="ARBA00023136"/>
    </source>
</evidence>